<feature type="domain" description="Nal1 C-terminal" evidence="1">
    <location>
        <begin position="220"/>
        <end position="325"/>
    </location>
</feature>
<name>A0ABU9EAY6_9BACT</name>
<dbReference type="Gene3D" id="2.40.10.10">
    <property type="entry name" value="Trypsin-like serine proteases"/>
    <property type="match status" value="2"/>
</dbReference>
<dbReference type="SUPFAM" id="SSF50494">
    <property type="entry name" value="Trypsin-like serine proteases"/>
    <property type="match status" value="1"/>
</dbReference>
<dbReference type="EMBL" id="JBBHLI010000005">
    <property type="protein sequence ID" value="MEK9501308.1"/>
    <property type="molecule type" value="Genomic_DNA"/>
</dbReference>
<keyword evidence="3" id="KW-1185">Reference proteome</keyword>
<dbReference type="InterPro" id="IPR009003">
    <property type="entry name" value="Peptidase_S1_PA"/>
</dbReference>
<gene>
    <name evidence="2" type="ORF">WI372_10010</name>
</gene>
<dbReference type="Pfam" id="PF25819">
    <property type="entry name" value="Nal1_C"/>
    <property type="match status" value="1"/>
</dbReference>
<dbReference type="InterPro" id="IPR043504">
    <property type="entry name" value="Peptidase_S1_PA_chymotrypsin"/>
</dbReference>
<dbReference type="InterPro" id="IPR057904">
    <property type="entry name" value="Nal1_C"/>
</dbReference>
<evidence type="ECO:0000313" key="2">
    <source>
        <dbReference type="EMBL" id="MEK9501308.1"/>
    </source>
</evidence>
<protein>
    <recommendedName>
        <fullName evidence="1">Nal1 C-terminal domain-containing protein</fullName>
    </recommendedName>
</protein>
<reference evidence="2 3" key="1">
    <citation type="submission" date="2024-02" db="EMBL/GenBank/DDBJ databases">
        <title>A novel Gemmatimonadota bacterium.</title>
        <authorList>
            <person name="Du Z.-J."/>
            <person name="Ye Y.-Q."/>
        </authorList>
    </citation>
    <scope>NUCLEOTIDE SEQUENCE [LARGE SCALE GENOMIC DNA]</scope>
    <source>
        <strain evidence="2 3">DH-20</strain>
    </source>
</reference>
<organism evidence="2 3">
    <name type="scientific">Gaopeijia maritima</name>
    <dbReference type="NCBI Taxonomy" id="3119007"/>
    <lineage>
        <taxon>Bacteria</taxon>
        <taxon>Pseudomonadati</taxon>
        <taxon>Gemmatimonadota</taxon>
        <taxon>Longimicrobiia</taxon>
        <taxon>Gaopeijiales</taxon>
        <taxon>Gaopeijiaceae</taxon>
        <taxon>Gaopeijia</taxon>
    </lineage>
</organism>
<comment type="caution">
    <text evidence="2">The sequence shown here is derived from an EMBL/GenBank/DDBJ whole genome shotgun (WGS) entry which is preliminary data.</text>
</comment>
<dbReference type="RefSeq" id="WP_405283364.1">
    <property type="nucleotide sequence ID" value="NZ_CP144380.1"/>
</dbReference>
<dbReference type="Proteomes" id="UP001484239">
    <property type="component" value="Unassembled WGS sequence"/>
</dbReference>
<accession>A0ABU9EAY6</accession>
<evidence type="ECO:0000313" key="3">
    <source>
        <dbReference type="Proteomes" id="UP001484239"/>
    </source>
</evidence>
<proteinExistence type="predicted"/>
<sequence length="348" mass="35866">MNLLRWSRSRWGLVVALLADVALGGPVVPGLSTGPSLAAAMAAQESVTAEWMALDGVVGTAVGRESDGDYVVTVYLTALGVARLPASVAGVPVRYELTEPFQAIGDMPIPEAAADEIDRRAAFPRPVPIGVSTGHGGVTAGTIGARVVSSEGVFALSNNHVYANNNAASPGDPLLQPGVADGGRAPDHVVARLHDFEPIAFCQGRFQCPFNRMDAAIAATTAEDVGVGTPEDGYGAPRTTPAEATLGMKVQKYGRTTGYTHGRVTGVNAIIDVNYRGGTARFEDQILITGNGFSAGGDSGSLIVSEGMLAADRRPVGLLFAGSPTSTIANPIEVVLERFGVAIDGGER</sequence>
<evidence type="ECO:0000259" key="1">
    <source>
        <dbReference type="Pfam" id="PF25819"/>
    </source>
</evidence>